<dbReference type="InterPro" id="IPR002656">
    <property type="entry name" value="Acyl_transf_3_dom"/>
</dbReference>
<feature type="transmembrane region" description="Helical" evidence="7">
    <location>
        <begin position="101"/>
        <end position="118"/>
    </location>
</feature>
<feature type="transmembrane region" description="Helical" evidence="7">
    <location>
        <begin position="56"/>
        <end position="80"/>
    </location>
</feature>
<name>A0A7X5C2W1_9BACL</name>
<dbReference type="OrthoDB" id="65129at2"/>
<comment type="caution">
    <text evidence="9">The sequence shown here is derived from an EMBL/GenBank/DDBJ whole genome shotgun (WGS) entry which is preliminary data.</text>
</comment>
<dbReference type="PANTHER" id="PTHR40074">
    <property type="entry name" value="O-ACETYLTRANSFERASE WECH"/>
    <property type="match status" value="1"/>
</dbReference>
<dbReference type="GO" id="GO:0016413">
    <property type="term" value="F:O-acetyltransferase activity"/>
    <property type="evidence" value="ECO:0007669"/>
    <property type="project" value="TreeGrafter"/>
</dbReference>
<keyword evidence="10" id="KW-1185">Reference proteome</keyword>
<dbReference type="AlphaFoldDB" id="A0A7X5C2W1"/>
<feature type="transmembrane region" description="Helical" evidence="7">
    <location>
        <begin position="306"/>
        <end position="324"/>
    </location>
</feature>
<feature type="transmembrane region" description="Helical" evidence="7">
    <location>
        <begin position="266"/>
        <end position="286"/>
    </location>
</feature>
<feature type="transmembrane region" description="Helical" evidence="7">
    <location>
        <begin position="371"/>
        <end position="393"/>
    </location>
</feature>
<dbReference type="Pfam" id="PF01757">
    <property type="entry name" value="Acyl_transf_3"/>
    <property type="match status" value="1"/>
</dbReference>
<dbReference type="GO" id="GO:0009246">
    <property type="term" value="P:enterobacterial common antigen biosynthetic process"/>
    <property type="evidence" value="ECO:0007669"/>
    <property type="project" value="TreeGrafter"/>
</dbReference>
<keyword evidence="5 7" id="KW-1133">Transmembrane helix</keyword>
<evidence type="ECO:0000313" key="9">
    <source>
        <dbReference type="EMBL" id="NBC71685.1"/>
    </source>
</evidence>
<evidence type="ECO:0000256" key="6">
    <source>
        <dbReference type="ARBA" id="ARBA00023136"/>
    </source>
</evidence>
<sequence>MTTTTIVPASVKHKERVPELEMLRGIAILGVLMVHATSSAVVTVQNSWVRDAYTMLNAFSLFCVPAFIFLSGFVLFYNYFDRPLTVSGLRTFYGKRLKGLILPYVLVSLGYELVKHMLNHRAWDPAAMLRLFGEHLLAGNAYPHLYYILITIQLYLLFPLLLLLFRKVRGSVEWAIPLGFVIQWAFYLLNRNVWHMGDKGSWSLTYFSAFLLGAYLGMRFETFRRWMLATQVESASRRPVRSAGAVRELPATRTIRTVRTVQARRSILAVVLLSAWLAVTVGFIWMHVANRSGAAVPDGYWFEIGYNLFTLFTTLLLLKACVWIRRRKAARLLSSMLADLGALSFGIYLIHPIFLLLYHRHPPASAQPVVYHLWTAGGYLFALAASLLVLIAAHRYIRGAWILFGPTPSRFQAQPANEPQAAIELVLAKAGK</sequence>
<evidence type="ECO:0000259" key="8">
    <source>
        <dbReference type="Pfam" id="PF01757"/>
    </source>
</evidence>
<feature type="transmembrane region" description="Helical" evidence="7">
    <location>
        <begin position="336"/>
        <end position="359"/>
    </location>
</feature>
<protein>
    <submittedName>
        <fullName evidence="9">Acyltransferase family protein</fullName>
    </submittedName>
</protein>
<keyword evidence="3" id="KW-1003">Cell membrane</keyword>
<dbReference type="RefSeq" id="WP_161701900.1">
    <property type="nucleotide sequence ID" value="NZ_JAAAMU010000013.1"/>
</dbReference>
<feature type="transmembrane region" description="Helical" evidence="7">
    <location>
        <begin position="172"/>
        <end position="189"/>
    </location>
</feature>
<feature type="transmembrane region" description="Helical" evidence="7">
    <location>
        <begin position="22"/>
        <end position="44"/>
    </location>
</feature>
<gene>
    <name evidence="9" type="ORF">GT003_22035</name>
</gene>
<keyword evidence="9" id="KW-0012">Acyltransferase</keyword>
<evidence type="ECO:0000256" key="7">
    <source>
        <dbReference type="SAM" id="Phobius"/>
    </source>
</evidence>
<comment type="subcellular location">
    <subcellularLocation>
        <location evidence="1">Cell membrane</location>
        <topology evidence="1">Multi-pass membrane protein</topology>
    </subcellularLocation>
</comment>
<organism evidence="9 10">
    <name type="scientific">Paenibacillus sacheonensis</name>
    <dbReference type="NCBI Taxonomy" id="742054"/>
    <lineage>
        <taxon>Bacteria</taxon>
        <taxon>Bacillati</taxon>
        <taxon>Bacillota</taxon>
        <taxon>Bacilli</taxon>
        <taxon>Bacillales</taxon>
        <taxon>Paenibacillaceae</taxon>
        <taxon>Paenibacillus</taxon>
    </lineage>
</organism>
<evidence type="ECO:0000256" key="4">
    <source>
        <dbReference type="ARBA" id="ARBA00022692"/>
    </source>
</evidence>
<dbReference type="PANTHER" id="PTHR40074:SF2">
    <property type="entry name" value="O-ACETYLTRANSFERASE WECH"/>
    <property type="match status" value="1"/>
</dbReference>
<keyword evidence="9" id="KW-0808">Transferase</keyword>
<dbReference type="GO" id="GO:0005886">
    <property type="term" value="C:plasma membrane"/>
    <property type="evidence" value="ECO:0007669"/>
    <property type="project" value="UniProtKB-SubCell"/>
</dbReference>
<evidence type="ECO:0000256" key="5">
    <source>
        <dbReference type="ARBA" id="ARBA00022989"/>
    </source>
</evidence>
<dbReference type="Proteomes" id="UP000558113">
    <property type="component" value="Unassembled WGS sequence"/>
</dbReference>
<proteinExistence type="inferred from homology"/>
<dbReference type="EMBL" id="JAAAMU010000013">
    <property type="protein sequence ID" value="NBC71685.1"/>
    <property type="molecule type" value="Genomic_DNA"/>
</dbReference>
<feature type="domain" description="Acyltransferase 3" evidence="8">
    <location>
        <begin position="19"/>
        <end position="389"/>
    </location>
</feature>
<feature type="transmembrane region" description="Helical" evidence="7">
    <location>
        <begin position="201"/>
        <end position="218"/>
    </location>
</feature>
<reference evidence="9 10" key="1">
    <citation type="submission" date="2020-01" db="EMBL/GenBank/DDBJ databases">
        <title>Paenibacillus soybeanensis sp. nov. isolated from the nodules of soybean (Glycine max(L.) Merr).</title>
        <authorList>
            <person name="Wang H."/>
        </authorList>
    </citation>
    <scope>NUCLEOTIDE SEQUENCE [LARGE SCALE GENOMIC DNA]</scope>
    <source>
        <strain evidence="9 10">DSM 23054</strain>
    </source>
</reference>
<feature type="transmembrane region" description="Helical" evidence="7">
    <location>
        <begin position="145"/>
        <end position="165"/>
    </location>
</feature>
<evidence type="ECO:0000313" key="10">
    <source>
        <dbReference type="Proteomes" id="UP000558113"/>
    </source>
</evidence>
<evidence type="ECO:0000256" key="2">
    <source>
        <dbReference type="ARBA" id="ARBA00007400"/>
    </source>
</evidence>
<accession>A0A7X5C2W1</accession>
<keyword evidence="4 7" id="KW-0812">Transmembrane</keyword>
<comment type="similarity">
    <text evidence="2">Belongs to the acyltransferase 3 family.</text>
</comment>
<keyword evidence="6 7" id="KW-0472">Membrane</keyword>
<evidence type="ECO:0000256" key="3">
    <source>
        <dbReference type="ARBA" id="ARBA00022475"/>
    </source>
</evidence>
<evidence type="ECO:0000256" key="1">
    <source>
        <dbReference type="ARBA" id="ARBA00004651"/>
    </source>
</evidence>